<proteinExistence type="inferred from homology"/>
<accession>A0ABS9S047</accession>
<protein>
    <recommendedName>
        <fullName evidence="5 7">Uronate isomerase</fullName>
        <ecNumber evidence="4 7">5.3.1.12</ecNumber>
    </recommendedName>
    <alternativeName>
        <fullName evidence="7">Glucuronate isomerase</fullName>
    </alternativeName>
    <alternativeName>
        <fullName evidence="7">Uronic isomerase</fullName>
    </alternativeName>
</protein>
<evidence type="ECO:0000256" key="6">
    <source>
        <dbReference type="ARBA" id="ARBA00023235"/>
    </source>
</evidence>
<dbReference type="Gene3D" id="1.10.2020.10">
    <property type="entry name" value="uronate isomerase, domain 2, chain A"/>
    <property type="match status" value="1"/>
</dbReference>
<dbReference type="EMBL" id="JAKVPY010000045">
    <property type="protein sequence ID" value="MCH4565480.1"/>
    <property type="molecule type" value="Genomic_DNA"/>
</dbReference>
<evidence type="ECO:0000256" key="5">
    <source>
        <dbReference type="ARBA" id="ARBA00020555"/>
    </source>
</evidence>
<comment type="caution">
    <text evidence="8">The sequence shown here is derived from an EMBL/GenBank/DDBJ whole genome shotgun (WGS) entry which is preliminary data.</text>
</comment>
<evidence type="ECO:0000256" key="4">
    <source>
        <dbReference type="ARBA" id="ARBA00012546"/>
    </source>
</evidence>
<dbReference type="PANTHER" id="PTHR30068">
    <property type="entry name" value="URONATE ISOMERASE"/>
    <property type="match status" value="1"/>
</dbReference>
<name>A0ABS9S047_9GAMM</name>
<dbReference type="HAMAP" id="MF_00675">
    <property type="entry name" value="UxaC"/>
    <property type="match status" value="1"/>
</dbReference>
<comment type="catalytic activity">
    <reaction evidence="1 7">
        <text>D-glucuronate = D-fructuronate</text>
        <dbReference type="Rhea" id="RHEA:13049"/>
        <dbReference type="ChEBI" id="CHEBI:58720"/>
        <dbReference type="ChEBI" id="CHEBI:59863"/>
        <dbReference type="EC" id="5.3.1.12"/>
    </reaction>
</comment>
<keyword evidence="6 7" id="KW-0413">Isomerase</keyword>
<evidence type="ECO:0000313" key="9">
    <source>
        <dbReference type="Proteomes" id="UP001202117"/>
    </source>
</evidence>
<dbReference type="Proteomes" id="UP001202117">
    <property type="component" value="Unassembled WGS sequence"/>
</dbReference>
<dbReference type="GO" id="GO:0008880">
    <property type="term" value="F:glucuronate isomerase activity"/>
    <property type="evidence" value="ECO:0007669"/>
    <property type="project" value="UniProtKB-EC"/>
</dbReference>
<keyword evidence="9" id="KW-1185">Reference proteome</keyword>
<dbReference type="Gene3D" id="3.20.20.140">
    <property type="entry name" value="Metal-dependent hydrolases"/>
    <property type="match status" value="1"/>
</dbReference>
<evidence type="ECO:0000256" key="3">
    <source>
        <dbReference type="ARBA" id="ARBA00008397"/>
    </source>
</evidence>
<dbReference type="NCBIfam" id="NF002794">
    <property type="entry name" value="PRK02925.1"/>
    <property type="match status" value="1"/>
</dbReference>
<evidence type="ECO:0000256" key="2">
    <source>
        <dbReference type="ARBA" id="ARBA00004892"/>
    </source>
</evidence>
<dbReference type="EC" id="5.3.1.12" evidence="4 7"/>
<comment type="pathway">
    <text evidence="2 7">Carbohydrate metabolism; pentose and glucuronate interconversion.</text>
</comment>
<evidence type="ECO:0000256" key="1">
    <source>
        <dbReference type="ARBA" id="ARBA00001165"/>
    </source>
</evidence>
<dbReference type="SUPFAM" id="SSF51556">
    <property type="entry name" value="Metallo-dependent hydrolases"/>
    <property type="match status" value="1"/>
</dbReference>
<comment type="catalytic activity">
    <reaction evidence="7">
        <text>aldehydo-D-galacturonate = keto-D-tagaturonate</text>
        <dbReference type="Rhea" id="RHEA:27702"/>
        <dbReference type="ChEBI" id="CHEBI:12952"/>
        <dbReference type="ChEBI" id="CHEBI:17886"/>
    </reaction>
</comment>
<evidence type="ECO:0000313" key="8">
    <source>
        <dbReference type="EMBL" id="MCH4565480.1"/>
    </source>
</evidence>
<evidence type="ECO:0000256" key="7">
    <source>
        <dbReference type="HAMAP-Rule" id="MF_00675"/>
    </source>
</evidence>
<dbReference type="Pfam" id="PF02614">
    <property type="entry name" value="UxaC"/>
    <property type="match status" value="1"/>
</dbReference>
<organism evidence="8 9">
    <name type="scientific">Halomonas flagellata</name>
    <dbReference type="NCBI Taxonomy" id="2920385"/>
    <lineage>
        <taxon>Bacteria</taxon>
        <taxon>Pseudomonadati</taxon>
        <taxon>Pseudomonadota</taxon>
        <taxon>Gammaproteobacteria</taxon>
        <taxon>Oceanospirillales</taxon>
        <taxon>Halomonadaceae</taxon>
        <taxon>Halomonas</taxon>
    </lineage>
</organism>
<reference evidence="8 9" key="1">
    <citation type="submission" date="2022-02" db="EMBL/GenBank/DDBJ databases">
        <title>Halomonas fukangensis sp. nov., a halophilic bacterium isolated from a bulk soil of Kalidium foliatum at Fukang.</title>
        <authorList>
            <person name="Huang Y."/>
        </authorList>
    </citation>
    <scope>NUCLEOTIDE SEQUENCE [LARGE SCALE GENOMIC DNA]</scope>
    <source>
        <strain evidence="8 9">EGI 63088</strain>
    </source>
</reference>
<sequence length="478" mass="54283">MRPFLSEDFLLSSETARRLYHDFAKDEPIYDYHCHLSPREIAENRRFDNLGEIWLEGDHYKWRAMRAAGIPENLITGDASFSDKFRAWASTVPQCIGNPIYHWTHLELRRPFGIKGLLFSPDTADAVWDKCSELLSTEEFSARGIMQKMNVRMVGTTDDPADSLIYHRSIADDDSFDIEVAPTWRPDRAFKIDHATFPEYLQKLGAAADVEISSYDDLLKALELRINHFSEHGCRAADHGIEVVRFAEIPTDKTLTKILVKRLQGEHLTENEIAQFSTAVQVWLGKQYAKRNWVMQLHLGAQRNNSTRMFQQLGGDAGFDSIGDRPFAYSLARFLDTLDVSNELPKTILYCLNPSDNEVLATMIGNFQGGGIPGKIQFGSGWWFNDQKDGMIRQLTSLSQMGLLSQFVGMLTDSRSFLSYTRHEYFRRILCDLIGGWVENGEAPADFNMLGTMVRNICGNNAVEYFGLTLPRGTSSRS</sequence>
<dbReference type="RefSeq" id="WP_240570016.1">
    <property type="nucleotide sequence ID" value="NZ_JAKVPY010000045.1"/>
</dbReference>
<dbReference type="InterPro" id="IPR032466">
    <property type="entry name" value="Metal_Hydrolase"/>
</dbReference>
<dbReference type="InterPro" id="IPR003766">
    <property type="entry name" value="Uronate_isomerase"/>
</dbReference>
<dbReference type="PANTHER" id="PTHR30068:SF4">
    <property type="entry name" value="URONATE ISOMERASE"/>
    <property type="match status" value="1"/>
</dbReference>
<comment type="similarity">
    <text evidence="3 7">Belongs to the metallo-dependent hydrolases superfamily. Uronate isomerase family.</text>
</comment>
<gene>
    <name evidence="7 8" type="primary">uxaC</name>
    <name evidence="8" type="ORF">MKP05_20495</name>
</gene>